<accession>A0ABV2RC68</accession>
<evidence type="ECO:0000259" key="2">
    <source>
        <dbReference type="Pfam" id="PF03544"/>
    </source>
</evidence>
<feature type="domain" description="TonB C-terminal" evidence="2">
    <location>
        <begin position="46"/>
        <end position="121"/>
    </location>
</feature>
<evidence type="ECO:0000256" key="1">
    <source>
        <dbReference type="SAM" id="SignalP"/>
    </source>
</evidence>
<dbReference type="EMBL" id="JBEPTF010000001">
    <property type="protein sequence ID" value="MET4683595.1"/>
    <property type="molecule type" value="Genomic_DNA"/>
</dbReference>
<dbReference type="InterPro" id="IPR037682">
    <property type="entry name" value="TonB_C"/>
</dbReference>
<comment type="caution">
    <text evidence="3">The sequence shown here is derived from an EMBL/GenBank/DDBJ whole genome shotgun (WGS) entry which is preliminary data.</text>
</comment>
<keyword evidence="1" id="KW-0732">Signal</keyword>
<feature type="chain" id="PRO_5046239415" description="TonB C-terminal domain-containing protein" evidence="1">
    <location>
        <begin position="23"/>
        <end position="262"/>
    </location>
</feature>
<keyword evidence="4" id="KW-1185">Reference proteome</keyword>
<dbReference type="Proteomes" id="UP001549313">
    <property type="component" value="Unassembled WGS sequence"/>
</dbReference>
<dbReference type="Pfam" id="PF03544">
    <property type="entry name" value="TonB_C"/>
    <property type="match status" value="1"/>
</dbReference>
<protein>
    <recommendedName>
        <fullName evidence="2">TonB C-terminal domain-containing protein</fullName>
    </recommendedName>
</protein>
<organism evidence="3 4">
    <name type="scientific">Brevundimonas faecalis</name>
    <dbReference type="NCBI Taxonomy" id="947378"/>
    <lineage>
        <taxon>Bacteria</taxon>
        <taxon>Pseudomonadati</taxon>
        <taxon>Pseudomonadota</taxon>
        <taxon>Alphaproteobacteria</taxon>
        <taxon>Caulobacterales</taxon>
        <taxon>Caulobacteraceae</taxon>
        <taxon>Brevundimonas</taxon>
    </lineage>
</organism>
<dbReference type="RefSeq" id="WP_354088512.1">
    <property type="nucleotide sequence ID" value="NZ_JBEPTF010000001.1"/>
</dbReference>
<evidence type="ECO:0000313" key="3">
    <source>
        <dbReference type="EMBL" id="MET4683595.1"/>
    </source>
</evidence>
<reference evidence="3 4" key="1">
    <citation type="submission" date="2024-06" db="EMBL/GenBank/DDBJ databases">
        <title>Sorghum-associated microbial communities from plants grown in Nebraska, USA.</title>
        <authorList>
            <person name="Schachtman D."/>
        </authorList>
    </citation>
    <scope>NUCLEOTIDE SEQUENCE [LARGE SCALE GENOMIC DNA]</scope>
    <source>
        <strain evidence="3 4">2814</strain>
    </source>
</reference>
<proteinExistence type="predicted"/>
<gene>
    <name evidence="3" type="ORF">ABIE19_001504</name>
</gene>
<feature type="signal peptide" evidence="1">
    <location>
        <begin position="1"/>
        <end position="22"/>
    </location>
</feature>
<evidence type="ECO:0000313" key="4">
    <source>
        <dbReference type="Proteomes" id="UP001549313"/>
    </source>
</evidence>
<sequence length="262" mass="28844">MSIGALLSAALLIVGDPSATQADGSKAPTVIVNPSWRTPPVATGDDYPAFAWAIGIQARVEVECVTTTLGLVKDCKAVRETPAGLGFGPAAVAIAMRGRVSPRRVDGVATDSRIMTRIPFSTDPLVRVQPKPWHGEEPTPAHLAAAEAFLSFMGKMPEEDFDALLVALPEARRAVVRSWIEELFPNRERTEAMFIRSLARTIPQRTLERWAGGEWSEKDLTEFEDVTALGVAMEDQFDSNAAFLELRRRYCERYDCSTVRPR</sequence>
<name>A0ABV2RC68_9CAUL</name>
<dbReference type="SUPFAM" id="SSF74653">
    <property type="entry name" value="TolA/TonB C-terminal domain"/>
    <property type="match status" value="1"/>
</dbReference>
<dbReference type="Gene3D" id="3.30.1150.10">
    <property type="match status" value="1"/>
</dbReference>